<dbReference type="GO" id="GO:0032993">
    <property type="term" value="C:protein-DNA complex"/>
    <property type="evidence" value="ECO:0007669"/>
    <property type="project" value="TreeGrafter"/>
</dbReference>
<feature type="domain" description="OmpR/PhoB-type" evidence="9">
    <location>
        <begin position="133"/>
        <end position="226"/>
    </location>
</feature>
<dbReference type="InterPro" id="IPR011006">
    <property type="entry name" value="CheY-like_superfamily"/>
</dbReference>
<dbReference type="Gene3D" id="1.10.10.10">
    <property type="entry name" value="Winged helix-like DNA-binding domain superfamily/Winged helix DNA-binding domain"/>
    <property type="match status" value="1"/>
</dbReference>
<evidence type="ECO:0000256" key="2">
    <source>
        <dbReference type="ARBA" id="ARBA00023012"/>
    </source>
</evidence>
<dbReference type="GO" id="GO:0006355">
    <property type="term" value="P:regulation of DNA-templated transcription"/>
    <property type="evidence" value="ECO:0007669"/>
    <property type="project" value="InterPro"/>
</dbReference>
<evidence type="ECO:0000259" key="8">
    <source>
        <dbReference type="PROSITE" id="PS50110"/>
    </source>
</evidence>
<evidence type="ECO:0000256" key="7">
    <source>
        <dbReference type="PROSITE-ProRule" id="PRU01091"/>
    </source>
</evidence>
<keyword evidence="11" id="KW-1185">Reference proteome</keyword>
<dbReference type="SMART" id="SM00448">
    <property type="entry name" value="REC"/>
    <property type="match status" value="1"/>
</dbReference>
<dbReference type="Proteomes" id="UP000289718">
    <property type="component" value="Unassembled WGS sequence"/>
</dbReference>
<dbReference type="PROSITE" id="PS50110">
    <property type="entry name" value="RESPONSE_REGULATORY"/>
    <property type="match status" value="1"/>
</dbReference>
<feature type="DNA-binding region" description="OmpR/PhoB-type" evidence="7">
    <location>
        <begin position="133"/>
        <end position="226"/>
    </location>
</feature>
<dbReference type="Pfam" id="PF00072">
    <property type="entry name" value="Response_reg"/>
    <property type="match status" value="1"/>
</dbReference>
<dbReference type="GO" id="GO:0000976">
    <property type="term" value="F:transcription cis-regulatory region binding"/>
    <property type="evidence" value="ECO:0007669"/>
    <property type="project" value="TreeGrafter"/>
</dbReference>
<dbReference type="CDD" id="cd17536">
    <property type="entry name" value="REC_YesN-like"/>
    <property type="match status" value="1"/>
</dbReference>
<dbReference type="OrthoDB" id="9800029at2"/>
<comment type="caution">
    <text evidence="10">The sequence shown here is derived from an EMBL/GenBank/DDBJ whole genome shotgun (WGS) entry which is preliminary data.</text>
</comment>
<feature type="domain" description="Response regulatory" evidence="8">
    <location>
        <begin position="13"/>
        <end position="127"/>
    </location>
</feature>
<proteinExistence type="predicted"/>
<dbReference type="RefSeq" id="WP_129062106.1">
    <property type="nucleotide sequence ID" value="NZ_NXIE01000004.1"/>
</dbReference>
<evidence type="ECO:0000313" key="10">
    <source>
        <dbReference type="EMBL" id="RXK12239.1"/>
    </source>
</evidence>
<dbReference type="SUPFAM" id="SSF52172">
    <property type="entry name" value="CheY-like"/>
    <property type="match status" value="1"/>
</dbReference>
<evidence type="ECO:0000256" key="3">
    <source>
        <dbReference type="ARBA" id="ARBA00023015"/>
    </source>
</evidence>
<dbReference type="EMBL" id="NXIE01000004">
    <property type="protein sequence ID" value="RXK12239.1"/>
    <property type="molecule type" value="Genomic_DNA"/>
</dbReference>
<evidence type="ECO:0000256" key="6">
    <source>
        <dbReference type="PROSITE-ProRule" id="PRU00169"/>
    </source>
</evidence>
<keyword evidence="5" id="KW-0804">Transcription</keyword>
<gene>
    <name evidence="10" type="ORF">CP965_10730</name>
</gene>
<evidence type="ECO:0000256" key="5">
    <source>
        <dbReference type="ARBA" id="ARBA00023163"/>
    </source>
</evidence>
<dbReference type="InterPro" id="IPR039420">
    <property type="entry name" value="WalR-like"/>
</dbReference>
<dbReference type="PANTHER" id="PTHR48111:SF1">
    <property type="entry name" value="TWO-COMPONENT RESPONSE REGULATOR ORR33"/>
    <property type="match status" value="1"/>
</dbReference>
<dbReference type="GO" id="GO:0000156">
    <property type="term" value="F:phosphorelay response regulator activity"/>
    <property type="evidence" value="ECO:0007669"/>
    <property type="project" value="TreeGrafter"/>
</dbReference>
<evidence type="ECO:0000256" key="4">
    <source>
        <dbReference type="ARBA" id="ARBA00023125"/>
    </source>
</evidence>
<dbReference type="CDD" id="cd00383">
    <property type="entry name" value="trans_reg_C"/>
    <property type="match status" value="1"/>
</dbReference>
<dbReference type="InterPro" id="IPR001789">
    <property type="entry name" value="Sig_transdc_resp-reg_receiver"/>
</dbReference>
<dbReference type="SUPFAM" id="SSF46894">
    <property type="entry name" value="C-terminal effector domain of the bipartite response regulators"/>
    <property type="match status" value="1"/>
</dbReference>
<evidence type="ECO:0000256" key="1">
    <source>
        <dbReference type="ARBA" id="ARBA00022553"/>
    </source>
</evidence>
<dbReference type="AlphaFoldDB" id="A0A4Q1B2S6"/>
<keyword evidence="3" id="KW-0805">Transcription regulation</keyword>
<evidence type="ECO:0000259" key="9">
    <source>
        <dbReference type="PROSITE" id="PS51755"/>
    </source>
</evidence>
<dbReference type="PROSITE" id="PS51755">
    <property type="entry name" value="OMPR_PHOB"/>
    <property type="match status" value="1"/>
</dbReference>
<keyword evidence="2" id="KW-0902">Two-component regulatory system</keyword>
<sequence>MDKSLISNLKNFTILYIEDEEGIRTNITEILKDLFKETYIAKNAKEGFSLYEKNRPDLIITDIKMPNESGIDLIKKIRKNDSKVRVIITSAHTDLEYMLEATELHLIKYIVKPLTEAKLTEALEAFVKSFDNTRIYILQENWLFDESKSLIQSPDEEFRLTKKENLFLKLLIQKNRIISYEEMENIIWNEDIMTPNAMRLFIKNFRKKLPIDALKNVQGTGYRLVL</sequence>
<dbReference type="Gene3D" id="3.40.50.2300">
    <property type="match status" value="1"/>
</dbReference>
<name>A0A4Q1B2S6_9BACT</name>
<dbReference type="InterPro" id="IPR001867">
    <property type="entry name" value="OmpR/PhoB-type_DNA-bd"/>
</dbReference>
<dbReference type="Pfam" id="PF00486">
    <property type="entry name" value="Trans_reg_C"/>
    <property type="match status" value="1"/>
</dbReference>
<reference evidence="10 11" key="1">
    <citation type="submission" date="2017-09" db="EMBL/GenBank/DDBJ databases">
        <title>Genomics of the genus Arcobacter.</title>
        <authorList>
            <person name="Perez-Cataluna A."/>
            <person name="Figueras M.J."/>
            <person name="Salas-Masso N."/>
        </authorList>
    </citation>
    <scope>NUCLEOTIDE SEQUENCE [LARGE SCALE GENOMIC DNA]</scope>
    <source>
        <strain evidence="10 11">F156-34</strain>
    </source>
</reference>
<evidence type="ECO:0000313" key="11">
    <source>
        <dbReference type="Proteomes" id="UP000289718"/>
    </source>
</evidence>
<keyword evidence="1 6" id="KW-0597">Phosphoprotein</keyword>
<dbReference type="PANTHER" id="PTHR48111">
    <property type="entry name" value="REGULATOR OF RPOS"/>
    <property type="match status" value="1"/>
</dbReference>
<protein>
    <submittedName>
        <fullName evidence="10">DNA-binding response regulator</fullName>
    </submittedName>
</protein>
<dbReference type="SMART" id="SM00862">
    <property type="entry name" value="Trans_reg_C"/>
    <property type="match status" value="1"/>
</dbReference>
<dbReference type="GO" id="GO:0005829">
    <property type="term" value="C:cytosol"/>
    <property type="evidence" value="ECO:0007669"/>
    <property type="project" value="TreeGrafter"/>
</dbReference>
<accession>A0A4Q1B2S6</accession>
<organism evidence="10 11">
    <name type="scientific">Halarcobacter mediterraneus</name>
    <dbReference type="NCBI Taxonomy" id="2023153"/>
    <lineage>
        <taxon>Bacteria</taxon>
        <taxon>Pseudomonadati</taxon>
        <taxon>Campylobacterota</taxon>
        <taxon>Epsilonproteobacteria</taxon>
        <taxon>Campylobacterales</taxon>
        <taxon>Arcobacteraceae</taxon>
        <taxon>Halarcobacter</taxon>
    </lineage>
</organism>
<dbReference type="InterPro" id="IPR016032">
    <property type="entry name" value="Sig_transdc_resp-reg_C-effctor"/>
</dbReference>
<feature type="modified residue" description="4-aspartylphosphate" evidence="6">
    <location>
        <position position="62"/>
    </location>
</feature>
<dbReference type="InterPro" id="IPR036388">
    <property type="entry name" value="WH-like_DNA-bd_sf"/>
</dbReference>
<keyword evidence="4 7" id="KW-0238">DNA-binding</keyword>